<dbReference type="OrthoDB" id="9799891at2"/>
<dbReference type="EMBL" id="JAJA02000001">
    <property type="protein sequence ID" value="KWS02979.1"/>
    <property type="molecule type" value="Genomic_DNA"/>
</dbReference>
<proteinExistence type="predicted"/>
<dbReference type="PANTHER" id="PTHR38009:SF1">
    <property type="entry name" value="CONSERVED HYPOTHETICAL PHAGE TAIL PROTEIN"/>
    <property type="match status" value="1"/>
</dbReference>
<dbReference type="InterPro" id="IPR011747">
    <property type="entry name" value="CHP02241"/>
</dbReference>
<dbReference type="RefSeq" id="WP_036107378.1">
    <property type="nucleotide sequence ID" value="NZ_JAJA02000001.1"/>
</dbReference>
<dbReference type="Proteomes" id="UP000023435">
    <property type="component" value="Unassembled WGS sequence"/>
</dbReference>
<dbReference type="Pfam" id="PF06841">
    <property type="entry name" value="Phage_T4_gp19"/>
    <property type="match status" value="1"/>
</dbReference>
<dbReference type="InterPro" id="IPR010667">
    <property type="entry name" value="Phage_T4_Gp19"/>
</dbReference>
<evidence type="ECO:0000313" key="2">
    <source>
        <dbReference type="Proteomes" id="UP000023435"/>
    </source>
</evidence>
<keyword evidence="2" id="KW-1185">Reference proteome</keyword>
<reference evidence="1 2" key="1">
    <citation type="journal article" date="2014" name="Genome Announc.">
        <title>Draft Genome Sequence of Lysobacter capsici AZ78, a Bacterium Antagonistic to Plant-Pathogenic Oomycetes.</title>
        <authorList>
            <person name="Puopolo G."/>
            <person name="Sonego P."/>
            <person name="Engelen K."/>
            <person name="Pertot I."/>
        </authorList>
    </citation>
    <scope>NUCLEOTIDE SEQUENCE [LARGE SCALE GENOMIC DNA]</scope>
    <source>
        <strain evidence="1 2">AZ78</strain>
    </source>
</reference>
<dbReference type="NCBIfam" id="TIGR02241">
    <property type="entry name" value="conserved hypothetical phage tail region protein"/>
    <property type="match status" value="1"/>
</dbReference>
<comment type="caution">
    <text evidence="1">The sequence shown here is derived from an EMBL/GenBank/DDBJ whole genome shotgun (WGS) entry which is preliminary data.</text>
</comment>
<dbReference type="AlphaFoldDB" id="A0A108U5L5"/>
<gene>
    <name evidence="1" type="ORF">AZ78_0525</name>
</gene>
<dbReference type="GO" id="GO:0005198">
    <property type="term" value="F:structural molecule activity"/>
    <property type="evidence" value="ECO:0007669"/>
    <property type="project" value="InterPro"/>
</dbReference>
<sequence length="154" mass="17116">MSAQPYPFTNFNFSVEINRGSDAKPLANAAFAECDGLEMSMEVKTIRQGGDNGRQIRLNGAVSYGQLTLKRGMSENFDLWDWFRDSVADPRLRANAEVVLLAPDGATVRARFVLSRCVPVKLKAPSMNARDGQIAIEEFQMAYETLALKRPGDR</sequence>
<protein>
    <recommendedName>
        <fullName evidence="3">Phage tail protein</fullName>
    </recommendedName>
</protein>
<evidence type="ECO:0000313" key="1">
    <source>
        <dbReference type="EMBL" id="KWS02979.1"/>
    </source>
</evidence>
<name>A0A108U5L5_9GAMM</name>
<organism evidence="1 2">
    <name type="scientific">Lysobacter capsici AZ78</name>
    <dbReference type="NCBI Taxonomy" id="1444315"/>
    <lineage>
        <taxon>Bacteria</taxon>
        <taxon>Pseudomonadati</taxon>
        <taxon>Pseudomonadota</taxon>
        <taxon>Gammaproteobacteria</taxon>
        <taxon>Lysobacterales</taxon>
        <taxon>Lysobacteraceae</taxon>
        <taxon>Lysobacter</taxon>
    </lineage>
</organism>
<evidence type="ECO:0008006" key="3">
    <source>
        <dbReference type="Google" id="ProtNLM"/>
    </source>
</evidence>
<dbReference type="PANTHER" id="PTHR38009">
    <property type="entry name" value="CONSERVED HYPOTHETICAL PHAGE TAIL PROTEIN"/>
    <property type="match status" value="1"/>
</dbReference>
<accession>A0A108U5L5</accession>